<proteinExistence type="predicted"/>
<reference evidence="1 2" key="1">
    <citation type="submission" date="2015-02" db="EMBL/GenBank/DDBJ databases">
        <authorList>
            <person name="Ju K.-S."/>
            <person name="Doroghazi J.R."/>
            <person name="Metcalf W."/>
        </authorList>
    </citation>
    <scope>NUCLEOTIDE SEQUENCE [LARGE SCALE GENOMIC DNA]</scope>
    <source>
        <strain evidence="1 2">NRRL ISP-5550</strain>
    </source>
</reference>
<dbReference type="PATRIC" id="fig|68223.7.peg.8084"/>
<protein>
    <submittedName>
        <fullName evidence="1">Uncharacterized protein</fullName>
    </submittedName>
</protein>
<gene>
    <name evidence="1" type="ORF">VR44_17600</name>
</gene>
<dbReference type="Proteomes" id="UP000033551">
    <property type="component" value="Unassembled WGS sequence"/>
</dbReference>
<comment type="caution">
    <text evidence="1">The sequence shown here is derived from an EMBL/GenBank/DDBJ whole genome shotgun (WGS) entry which is preliminary data.</text>
</comment>
<evidence type="ECO:0000313" key="2">
    <source>
        <dbReference type="Proteomes" id="UP000033551"/>
    </source>
</evidence>
<keyword evidence="2" id="KW-1185">Reference proteome</keyword>
<name>A0A0F4JC01_9ACTN</name>
<organism evidence="1 2">
    <name type="scientific">Streptomyces katrae</name>
    <dbReference type="NCBI Taxonomy" id="68223"/>
    <lineage>
        <taxon>Bacteria</taxon>
        <taxon>Bacillati</taxon>
        <taxon>Actinomycetota</taxon>
        <taxon>Actinomycetes</taxon>
        <taxon>Kitasatosporales</taxon>
        <taxon>Streptomycetaceae</taxon>
        <taxon>Streptomyces</taxon>
    </lineage>
</organism>
<dbReference type="EMBL" id="JZWV01000472">
    <property type="protein sequence ID" value="KJY31730.1"/>
    <property type="molecule type" value="Genomic_DNA"/>
</dbReference>
<evidence type="ECO:0000313" key="1">
    <source>
        <dbReference type="EMBL" id="KJY31730.1"/>
    </source>
</evidence>
<sequence length="116" mass="12435">MARELPPPGSGPAADPIIQQALDQASTPDLPPDDEQRLLELGRTAWTAETTGYTQVRIQAATARRDTTAPAGGERTQVQAVVRLVWVGADPAGTFLDGRTAALHYTRNGQGSWKRT</sequence>
<accession>A0A0F4JC01</accession>
<dbReference type="RefSeq" id="WP_045948465.1">
    <property type="nucleotide sequence ID" value="NZ_JZWV01000472.1"/>
</dbReference>
<dbReference type="OrthoDB" id="4244111at2"/>
<dbReference type="AlphaFoldDB" id="A0A0F4JC01"/>